<dbReference type="Proteomes" id="UP000886520">
    <property type="component" value="Chromosome 5"/>
</dbReference>
<reference evidence="1 2" key="1">
    <citation type="submission" date="2021-01" db="EMBL/GenBank/DDBJ databases">
        <title>Adiantum capillus-veneris genome.</title>
        <authorList>
            <person name="Fang Y."/>
            <person name="Liao Q."/>
        </authorList>
    </citation>
    <scope>NUCLEOTIDE SEQUENCE [LARGE SCALE GENOMIC DNA]</scope>
    <source>
        <strain evidence="1">H3</strain>
        <tissue evidence="1">Leaf</tissue>
    </source>
</reference>
<comment type="caution">
    <text evidence="1">The sequence shown here is derived from an EMBL/GenBank/DDBJ whole genome shotgun (WGS) entry which is preliminary data.</text>
</comment>
<sequence length="174" mass="18657">MTTNKRRGAINFQPREVVEKHGISYQQERLVMCAMAVAALLSAGGGGVAGRVVEEGCPEIEYAYPFQSTCQYPAENSLSLGGAILQRGGGKRGPHAVACDVPLPCPTTQGARCLSYYLDLDDYGTRVFAVHSDGITYAAVHGTDFVGVVPLPFLLRRVSSNYELTQVPGTYLLA</sequence>
<accession>A0A9D4ZL76</accession>
<organism evidence="1 2">
    <name type="scientific">Adiantum capillus-veneris</name>
    <name type="common">Maidenhair fern</name>
    <dbReference type="NCBI Taxonomy" id="13818"/>
    <lineage>
        <taxon>Eukaryota</taxon>
        <taxon>Viridiplantae</taxon>
        <taxon>Streptophyta</taxon>
        <taxon>Embryophyta</taxon>
        <taxon>Tracheophyta</taxon>
        <taxon>Polypodiopsida</taxon>
        <taxon>Polypodiidae</taxon>
        <taxon>Polypodiales</taxon>
        <taxon>Pteridineae</taxon>
        <taxon>Pteridaceae</taxon>
        <taxon>Vittarioideae</taxon>
        <taxon>Adiantum</taxon>
    </lineage>
</organism>
<keyword evidence="2" id="KW-1185">Reference proteome</keyword>
<evidence type="ECO:0000313" key="2">
    <source>
        <dbReference type="Proteomes" id="UP000886520"/>
    </source>
</evidence>
<protein>
    <submittedName>
        <fullName evidence="1">Uncharacterized protein</fullName>
    </submittedName>
</protein>
<evidence type="ECO:0000313" key="1">
    <source>
        <dbReference type="EMBL" id="KAI5079778.1"/>
    </source>
</evidence>
<name>A0A9D4ZL76_ADICA</name>
<gene>
    <name evidence="1" type="ORF">GOP47_0005257</name>
</gene>
<dbReference type="EMBL" id="JABFUD020000005">
    <property type="protein sequence ID" value="KAI5079778.1"/>
    <property type="molecule type" value="Genomic_DNA"/>
</dbReference>
<dbReference type="AlphaFoldDB" id="A0A9D4ZL76"/>
<proteinExistence type="predicted"/>